<evidence type="ECO:0000256" key="3">
    <source>
        <dbReference type="ARBA" id="ARBA00022741"/>
    </source>
</evidence>
<dbReference type="InterPro" id="IPR027417">
    <property type="entry name" value="P-loop_NTPase"/>
</dbReference>
<evidence type="ECO:0000256" key="2">
    <source>
        <dbReference type="ARBA" id="ARBA00022705"/>
    </source>
</evidence>
<dbReference type="GO" id="GO:0016887">
    <property type="term" value="F:ATP hydrolysis activity"/>
    <property type="evidence" value="ECO:0007669"/>
    <property type="project" value="InterPro"/>
</dbReference>
<organism evidence="7">
    <name type="scientific">Cladocopium goreaui</name>
    <dbReference type="NCBI Taxonomy" id="2562237"/>
    <lineage>
        <taxon>Eukaryota</taxon>
        <taxon>Sar</taxon>
        <taxon>Alveolata</taxon>
        <taxon>Dinophyceae</taxon>
        <taxon>Suessiales</taxon>
        <taxon>Symbiodiniaceae</taxon>
        <taxon>Cladocopium</taxon>
    </lineage>
</organism>
<dbReference type="SUPFAM" id="SSF51197">
    <property type="entry name" value="Clavaminate synthase-like"/>
    <property type="match status" value="1"/>
</dbReference>
<evidence type="ECO:0000313" key="7">
    <source>
        <dbReference type="EMBL" id="CAI4004289.1"/>
    </source>
</evidence>
<dbReference type="Gene3D" id="1.20.272.10">
    <property type="match status" value="1"/>
</dbReference>
<name>A0A9P1D6S4_9DINO</name>
<dbReference type="PANTHER" id="PTHR23389">
    <property type="entry name" value="CHROMOSOME TRANSMISSION FIDELITY FACTOR 18"/>
    <property type="match status" value="1"/>
</dbReference>
<dbReference type="EMBL" id="CAMXCT030003402">
    <property type="protein sequence ID" value="CAL4791601.1"/>
    <property type="molecule type" value="Genomic_DNA"/>
</dbReference>
<evidence type="ECO:0000256" key="4">
    <source>
        <dbReference type="ARBA" id="ARBA00022840"/>
    </source>
</evidence>
<dbReference type="OrthoDB" id="446168at2759"/>
<keyword evidence="3" id="KW-0547">Nucleotide-binding</keyword>
<dbReference type="CDD" id="cd00009">
    <property type="entry name" value="AAA"/>
    <property type="match status" value="1"/>
</dbReference>
<comment type="similarity">
    <text evidence="1">Belongs to the activator 1 large subunit family.</text>
</comment>
<feature type="domain" description="AAA+ ATPase" evidence="6">
    <location>
        <begin position="67"/>
        <end position="200"/>
    </location>
</feature>
<dbReference type="InterPro" id="IPR013725">
    <property type="entry name" value="DNA_replication_fac_RFC1_C"/>
</dbReference>
<reference evidence="8" key="2">
    <citation type="submission" date="2024-04" db="EMBL/GenBank/DDBJ databases">
        <authorList>
            <person name="Chen Y."/>
            <person name="Shah S."/>
            <person name="Dougan E. K."/>
            <person name="Thang M."/>
            <person name="Chan C."/>
        </authorList>
    </citation>
    <scope>NUCLEOTIDE SEQUENCE [LARGE SCALE GENOMIC DNA]</scope>
</reference>
<sequence>MAPKQDVPWSDRHKPRHLGEVVGNTDQIRKLAEWLRDWDDVVLRGKKKEIPAPDPKQKFQPPPENLNARAVLVSGPPGIGKTTTCTLVAKCSRFKVMEFNASDARSKAVIDNMTNSLAGNKTLSFGTSSVLQRSAIIMDECDGMTGGDKGGLQALINLIQVTKNPVICICNDRSDQQVRQLASHCLDLRFRRPENSSVAKRVKKIMESEGKKVEITAVEAIVEACGQDLRQVINHLQFFGSLTGGNQKDTQVMTGTFEACAKLLSHHRERLSIDQRMDLHFVDYDLVPTMVQENYLRPFEKQRVDDALERAAQAAQLIAMADGMSGSFELGGTMALLGTVYPTALMASKDSFAKPAFPAYLQKRGTITKNERILQELSAKIRHASTCGSREFVTSSYHDILHRKMVQQLQKGLTMECAQALHRYGLTREFFTDQVPALRQPLQLEDSYKKIDVQVRTRLLQECQSLQQQTVIPKKRRKGQESQTRRRSFGSQASPTQEASPMEDEEDEIPGVVKKGGKQVKKKIMKEQDLSKCSLKSWQPNKQVTTSQIESKPLLVMKYIEGHTCSVRRKIHMKDFLGTAKNKSENPNANPNAPLWFGRKTVAPKDGDSGGSGCSCVEGVRASSDEAAAKAAAANVRDLCARNQIKEEDFWAAAQRLRPVELQLEELHALKLPKAQLKEKEDQLASKWKEKGYFDEQFLALDRATVFGRRLTSDAQGVDIGVLVPPYLPLFKGPGSMPSTSPVAWSKEMLETGEKALESWGCVLLRGLLTADDVKALRQALGLGERRAAEVGLWQQQQDPNVAMGRYTFGRLHLLLRGSPRYEMDAVAPHASLAPLVHKHFEIQDLAGNPIFLSEAQLVLADPCAELQQWHLDSATGRGLSVFIPLANVDLDRGPQEVLPGTHSLHDPRQNLRERWRRCLRKLCATHGAVTTMTENVWSAGDALVLDSGTLHRGLANDSLGAPVPILILRYDPKDRPPPGCRRSWLLAMTRLGQVLSNVFKLYAWV</sequence>
<keyword evidence="2" id="KW-0235">DNA replication</keyword>
<dbReference type="SMART" id="SM00382">
    <property type="entry name" value="AAA"/>
    <property type="match status" value="1"/>
</dbReference>
<dbReference type="Gene3D" id="2.60.120.620">
    <property type="entry name" value="q2cbj1_9rhob like domain"/>
    <property type="match status" value="1"/>
</dbReference>
<dbReference type="InterPro" id="IPR008775">
    <property type="entry name" value="Phytyl_CoA_dOase-like"/>
</dbReference>
<comment type="caution">
    <text evidence="7">The sequence shown here is derived from an EMBL/GenBank/DDBJ whole genome shotgun (WGS) entry which is preliminary data.</text>
</comment>
<dbReference type="GO" id="GO:0003689">
    <property type="term" value="F:DNA clamp loader activity"/>
    <property type="evidence" value="ECO:0007669"/>
    <property type="project" value="InterPro"/>
</dbReference>
<dbReference type="SUPFAM" id="SSF52540">
    <property type="entry name" value="P-loop containing nucleoside triphosphate hydrolases"/>
    <property type="match status" value="1"/>
</dbReference>
<dbReference type="Pfam" id="PF00004">
    <property type="entry name" value="AAA"/>
    <property type="match status" value="1"/>
</dbReference>
<dbReference type="PANTHER" id="PTHR23389:SF6">
    <property type="entry name" value="REPLICATION FACTOR C SUBUNIT 1"/>
    <property type="match status" value="1"/>
</dbReference>
<dbReference type="Gene3D" id="3.40.50.300">
    <property type="entry name" value="P-loop containing nucleotide triphosphate hydrolases"/>
    <property type="match status" value="1"/>
</dbReference>
<dbReference type="GO" id="GO:0003677">
    <property type="term" value="F:DNA binding"/>
    <property type="evidence" value="ECO:0007669"/>
    <property type="project" value="InterPro"/>
</dbReference>
<dbReference type="FunFam" id="3.40.50.300:FF:000395">
    <property type="entry name" value="Replication factor C subunit 1"/>
    <property type="match status" value="1"/>
</dbReference>
<evidence type="ECO:0000313" key="9">
    <source>
        <dbReference type="Proteomes" id="UP001152797"/>
    </source>
</evidence>
<dbReference type="GO" id="GO:0005634">
    <property type="term" value="C:nucleus"/>
    <property type="evidence" value="ECO:0007669"/>
    <property type="project" value="TreeGrafter"/>
</dbReference>
<dbReference type="CDD" id="cd18140">
    <property type="entry name" value="HLD_clamp_RFC"/>
    <property type="match status" value="1"/>
</dbReference>
<feature type="compositionally biased region" description="Basic residues" evidence="5">
    <location>
        <begin position="515"/>
        <end position="524"/>
    </location>
</feature>
<dbReference type="Pfam" id="PF08519">
    <property type="entry name" value="RFC1"/>
    <property type="match status" value="1"/>
</dbReference>
<gene>
    <name evidence="7" type="ORF">C1SCF055_LOCUS30087</name>
</gene>
<feature type="region of interest" description="Disordered" evidence="5">
    <location>
        <begin position="470"/>
        <end position="526"/>
    </location>
</feature>
<dbReference type="InterPro" id="IPR003959">
    <property type="entry name" value="ATPase_AAA_core"/>
</dbReference>
<evidence type="ECO:0000256" key="5">
    <source>
        <dbReference type="SAM" id="MobiDB-lite"/>
    </source>
</evidence>
<keyword evidence="4" id="KW-0067">ATP-binding</keyword>
<evidence type="ECO:0000313" key="8">
    <source>
        <dbReference type="EMBL" id="CAL1157664.1"/>
    </source>
</evidence>
<dbReference type="InterPro" id="IPR008921">
    <property type="entry name" value="DNA_pol3_clamp-load_cplx_C"/>
</dbReference>
<dbReference type="EMBL" id="CAMXCT010003402">
    <property type="protein sequence ID" value="CAI4004289.1"/>
    <property type="molecule type" value="Genomic_DNA"/>
</dbReference>
<evidence type="ECO:0000259" key="6">
    <source>
        <dbReference type="SMART" id="SM00382"/>
    </source>
</evidence>
<reference evidence="7" key="1">
    <citation type="submission" date="2022-10" db="EMBL/GenBank/DDBJ databases">
        <authorList>
            <person name="Chen Y."/>
            <person name="Dougan E. K."/>
            <person name="Chan C."/>
            <person name="Rhodes N."/>
            <person name="Thang M."/>
        </authorList>
    </citation>
    <scope>NUCLEOTIDE SEQUENCE</scope>
</reference>
<dbReference type="GO" id="GO:0006260">
    <property type="term" value="P:DNA replication"/>
    <property type="evidence" value="ECO:0007669"/>
    <property type="project" value="UniProtKB-KW"/>
</dbReference>
<dbReference type="Proteomes" id="UP001152797">
    <property type="component" value="Unassembled WGS sequence"/>
</dbReference>
<dbReference type="GO" id="GO:0005663">
    <property type="term" value="C:DNA replication factor C complex"/>
    <property type="evidence" value="ECO:0007669"/>
    <property type="project" value="InterPro"/>
</dbReference>
<dbReference type="Gene3D" id="1.10.8.60">
    <property type="match status" value="1"/>
</dbReference>
<dbReference type="GO" id="GO:0005524">
    <property type="term" value="F:ATP binding"/>
    <property type="evidence" value="ECO:0007669"/>
    <property type="project" value="UniProtKB-KW"/>
</dbReference>
<dbReference type="SUPFAM" id="SSF48019">
    <property type="entry name" value="post-AAA+ oligomerization domain-like"/>
    <property type="match status" value="1"/>
</dbReference>
<dbReference type="AlphaFoldDB" id="A0A9P1D6S4"/>
<dbReference type="Pfam" id="PF05721">
    <property type="entry name" value="PhyH"/>
    <property type="match status" value="1"/>
</dbReference>
<keyword evidence="9" id="KW-1185">Reference proteome</keyword>
<dbReference type="InterPro" id="IPR003593">
    <property type="entry name" value="AAA+_ATPase"/>
</dbReference>
<dbReference type="InterPro" id="IPR047854">
    <property type="entry name" value="RFC_lid"/>
</dbReference>
<feature type="compositionally biased region" description="Polar residues" evidence="5">
    <location>
        <begin position="489"/>
        <end position="499"/>
    </location>
</feature>
<accession>A0A9P1D6S4</accession>
<protein>
    <recommendedName>
        <fullName evidence="6">AAA+ ATPase domain-containing protein</fullName>
    </recommendedName>
</protein>
<evidence type="ECO:0000256" key="1">
    <source>
        <dbReference type="ARBA" id="ARBA00006116"/>
    </source>
</evidence>
<proteinExistence type="inferred from homology"/>
<dbReference type="EMBL" id="CAMXCT020003402">
    <property type="protein sequence ID" value="CAL1157664.1"/>
    <property type="molecule type" value="Genomic_DNA"/>
</dbReference>